<feature type="transmembrane region" description="Helical" evidence="1">
    <location>
        <begin position="43"/>
        <end position="67"/>
    </location>
</feature>
<name>A0A9D8L1D7_9GAMM</name>
<keyword evidence="1" id="KW-1133">Transmembrane helix</keyword>
<accession>A0A9D8L1D7</accession>
<organism evidence="2 3">
    <name type="scientific">Stenotrophomonas nitritireducens</name>
    <dbReference type="NCBI Taxonomy" id="83617"/>
    <lineage>
        <taxon>Bacteria</taxon>
        <taxon>Pseudomonadati</taxon>
        <taxon>Pseudomonadota</taxon>
        <taxon>Gammaproteobacteria</taxon>
        <taxon>Lysobacterales</taxon>
        <taxon>Lysobacteraceae</taxon>
        <taxon>Stenotrophomonas</taxon>
    </lineage>
</organism>
<sequence>MTASSPPSLRRLALTSLVSLLASGAGLLCIRARPDMLRTDPAWIGPAAVVGTLAFLVCAMLLTPAVARAIRRGRNP</sequence>
<reference evidence="2" key="1">
    <citation type="submission" date="2021-02" db="EMBL/GenBank/DDBJ databases">
        <title>Thiocyanate and organic carbon inputs drive convergent selection for specific autotrophic Afipia and Thiobacillus strains within complex microbiomes.</title>
        <authorList>
            <person name="Huddy R.J."/>
            <person name="Sachdeva R."/>
            <person name="Kadzinga F."/>
            <person name="Kantor R.S."/>
            <person name="Harrison S.T.L."/>
            <person name="Banfield J.F."/>
        </authorList>
    </citation>
    <scope>NUCLEOTIDE SEQUENCE</scope>
    <source>
        <strain evidence="2">SCN18_10_11_15_R1_P_69_7</strain>
    </source>
</reference>
<dbReference type="EMBL" id="JAFKMG010000934">
    <property type="protein sequence ID" value="MBN8799717.1"/>
    <property type="molecule type" value="Genomic_DNA"/>
</dbReference>
<gene>
    <name evidence="2" type="ORF">J0H45_10260</name>
</gene>
<proteinExistence type="predicted"/>
<evidence type="ECO:0000256" key="1">
    <source>
        <dbReference type="SAM" id="Phobius"/>
    </source>
</evidence>
<comment type="caution">
    <text evidence="2">The sequence shown here is derived from an EMBL/GenBank/DDBJ whole genome shotgun (WGS) entry which is preliminary data.</text>
</comment>
<protein>
    <submittedName>
        <fullName evidence="2">Uncharacterized protein</fullName>
    </submittedName>
</protein>
<dbReference type="Proteomes" id="UP000664815">
    <property type="component" value="Unassembled WGS sequence"/>
</dbReference>
<keyword evidence="1" id="KW-0812">Transmembrane</keyword>
<evidence type="ECO:0000313" key="2">
    <source>
        <dbReference type="EMBL" id="MBN8799717.1"/>
    </source>
</evidence>
<dbReference type="AlphaFoldDB" id="A0A9D8L1D7"/>
<evidence type="ECO:0000313" key="3">
    <source>
        <dbReference type="Proteomes" id="UP000664815"/>
    </source>
</evidence>
<keyword evidence="1" id="KW-0472">Membrane</keyword>
<dbReference type="RefSeq" id="WP_273081805.1">
    <property type="nucleotide sequence ID" value="NZ_JAFKME010000005.1"/>
</dbReference>